<protein>
    <submittedName>
        <fullName evidence="2">Uncharacterized protein</fullName>
    </submittedName>
</protein>
<feature type="compositionally biased region" description="Basic and acidic residues" evidence="1">
    <location>
        <begin position="190"/>
        <end position="207"/>
    </location>
</feature>
<comment type="caution">
    <text evidence="2">The sequence shown here is derived from an EMBL/GenBank/DDBJ whole genome shotgun (WGS) entry which is preliminary data.</text>
</comment>
<gene>
    <name evidence="2" type="ORF">LCGC14_1920370</name>
</gene>
<evidence type="ECO:0000256" key="1">
    <source>
        <dbReference type="SAM" id="MobiDB-lite"/>
    </source>
</evidence>
<evidence type="ECO:0000313" key="2">
    <source>
        <dbReference type="EMBL" id="KKL88873.1"/>
    </source>
</evidence>
<organism evidence="2">
    <name type="scientific">marine sediment metagenome</name>
    <dbReference type="NCBI Taxonomy" id="412755"/>
    <lineage>
        <taxon>unclassified sequences</taxon>
        <taxon>metagenomes</taxon>
        <taxon>ecological metagenomes</taxon>
    </lineage>
</organism>
<sequence length="207" mass="22874">MPQIRIEAEPEYNLISKVGSIDLEYGIKGTELERNLQGAQEAFIRSMELRGYTLAKTPGNPQWVTDSYGRLSANYAIDWTGERRQKVQTAGGLVETANKKETSLEETGGMVEYRIVGIFYAPEVSIEMLRHPGQAKDEERLAKKPTSFGAGGIQLPGTPSYPGEAEINTDPKSDPRVQRGQPIPNGNKRPNPEDQRLIDDGQRSLSG</sequence>
<reference evidence="2" key="1">
    <citation type="journal article" date="2015" name="Nature">
        <title>Complex archaea that bridge the gap between prokaryotes and eukaryotes.</title>
        <authorList>
            <person name="Spang A."/>
            <person name="Saw J.H."/>
            <person name="Jorgensen S.L."/>
            <person name="Zaremba-Niedzwiedzka K."/>
            <person name="Martijn J."/>
            <person name="Lind A.E."/>
            <person name="van Eijk R."/>
            <person name="Schleper C."/>
            <person name="Guy L."/>
            <person name="Ettema T.J."/>
        </authorList>
    </citation>
    <scope>NUCLEOTIDE SEQUENCE</scope>
</reference>
<dbReference type="AlphaFoldDB" id="A0A0F9FRS7"/>
<name>A0A0F9FRS7_9ZZZZ</name>
<dbReference type="EMBL" id="LAZR01020441">
    <property type="protein sequence ID" value="KKL88873.1"/>
    <property type="molecule type" value="Genomic_DNA"/>
</dbReference>
<accession>A0A0F9FRS7</accession>
<feature type="region of interest" description="Disordered" evidence="1">
    <location>
        <begin position="145"/>
        <end position="207"/>
    </location>
</feature>
<proteinExistence type="predicted"/>